<evidence type="ECO:0000313" key="1">
    <source>
        <dbReference type="EMBL" id="MBB6099270.1"/>
    </source>
</evidence>
<keyword evidence="2" id="KW-1185">Reference proteome</keyword>
<dbReference type="AlphaFoldDB" id="A0A841I4D2"/>
<sequence length="309" mass="35246">MTAALEAWLASYQERRSVRGLAWSGSQGTDLSWRGAVRVLLSFERRLEAETREALHFPEGEVLLRRFPYEHLEEWRDWQLALREAPVALLADMRPLYDPTGNLARIRRMLDALEGPDLADYRTDLLRRAHEDLSAWRKRLSQPARHPAEQIRGLLRARELATGLLYPALLSLSGSFLESDLRYPERLRAAALLRFPRAVYLLDPLYGFGGEAEARHILQATRGLGLGDAERRAREALEAGFFDGAVFFLRQESARGRDADLRDWNHLPHARRERLSLLWGLERCPLGPAALQLAETLLAEVEKAAAQRE</sequence>
<dbReference type="EMBL" id="JACHHG010000010">
    <property type="protein sequence ID" value="MBB6099270.1"/>
    <property type="molecule type" value="Genomic_DNA"/>
</dbReference>
<organism evidence="1 2">
    <name type="scientific">Deinobacterium chartae</name>
    <dbReference type="NCBI Taxonomy" id="521158"/>
    <lineage>
        <taxon>Bacteria</taxon>
        <taxon>Thermotogati</taxon>
        <taxon>Deinococcota</taxon>
        <taxon>Deinococci</taxon>
        <taxon>Deinococcales</taxon>
        <taxon>Deinococcaceae</taxon>
        <taxon>Deinobacterium</taxon>
    </lineage>
</organism>
<reference evidence="1 2" key="1">
    <citation type="submission" date="2020-08" db="EMBL/GenBank/DDBJ databases">
        <title>Genomic Encyclopedia of Type Strains, Phase IV (KMG-IV): sequencing the most valuable type-strain genomes for metagenomic binning, comparative biology and taxonomic classification.</title>
        <authorList>
            <person name="Goeker M."/>
        </authorList>
    </citation>
    <scope>NUCLEOTIDE SEQUENCE [LARGE SCALE GENOMIC DNA]</scope>
    <source>
        <strain evidence="1 2">DSM 21458</strain>
    </source>
</reference>
<comment type="caution">
    <text evidence="1">The sequence shown here is derived from an EMBL/GenBank/DDBJ whole genome shotgun (WGS) entry which is preliminary data.</text>
</comment>
<proteinExistence type="predicted"/>
<name>A0A841I4D2_9DEIO</name>
<evidence type="ECO:0000313" key="2">
    <source>
        <dbReference type="Proteomes" id="UP000569951"/>
    </source>
</evidence>
<dbReference type="RefSeq" id="WP_183988022.1">
    <property type="nucleotide sequence ID" value="NZ_JACHHG010000010.1"/>
</dbReference>
<protein>
    <submittedName>
        <fullName evidence="1">Uncharacterized protein</fullName>
    </submittedName>
</protein>
<dbReference type="Proteomes" id="UP000569951">
    <property type="component" value="Unassembled WGS sequence"/>
</dbReference>
<gene>
    <name evidence="1" type="ORF">HNR42_002708</name>
</gene>
<accession>A0A841I4D2</accession>